<dbReference type="SMART" id="SM00866">
    <property type="entry name" value="UTRA"/>
    <property type="match status" value="1"/>
</dbReference>
<dbReference type="InterPro" id="IPR028978">
    <property type="entry name" value="Chorismate_lyase_/UTRA_dom_sf"/>
</dbReference>
<evidence type="ECO:0000259" key="1">
    <source>
        <dbReference type="PROSITE" id="PS51063"/>
    </source>
</evidence>
<evidence type="ECO:0000313" key="3">
    <source>
        <dbReference type="Proteomes" id="UP000231553"/>
    </source>
</evidence>
<reference evidence="2 3" key="1">
    <citation type="journal article" date="2018" name="Int. J. Syst. Evol. Microbiol.">
        <title>Pseudooceanicola lipolyticus sp. nov., a marine alphaproteobacterium, reclassification of Oceanicola flagellatus as Pseudooceanicola flagellatus comb. nov. and emended description of the genus Pseudooceanicola.</title>
        <authorList>
            <person name="Huang M.-M."/>
            <person name="Guo L.-L."/>
            <person name="Wu Y.-H."/>
            <person name="Lai Q.-L."/>
            <person name="Shao Z.-Z."/>
            <person name="Wang C.-S."/>
            <person name="Wu M."/>
            <person name="Xu X.-W."/>
        </authorList>
    </citation>
    <scope>NUCLEOTIDE SEQUENCE [LARGE SCALE GENOMIC DNA]</scope>
    <source>
        <strain evidence="2 3">157</strain>
    </source>
</reference>
<dbReference type="InterPro" id="IPR050679">
    <property type="entry name" value="Bact_HTH_transcr_reg"/>
</dbReference>
<dbReference type="InterPro" id="IPR036388">
    <property type="entry name" value="WH-like_DNA-bd_sf"/>
</dbReference>
<dbReference type="InterPro" id="IPR011663">
    <property type="entry name" value="UTRA"/>
</dbReference>
<gene>
    <name evidence="2" type="ORF">CVM52_21125</name>
</gene>
<dbReference type="PANTHER" id="PTHR44846:SF16">
    <property type="entry name" value="TRANSCRIPTIONAL REGULATOR PHNF-RELATED"/>
    <property type="match status" value="1"/>
</dbReference>
<protein>
    <submittedName>
        <fullName evidence="2">GntR family transcriptional regulator</fullName>
    </submittedName>
</protein>
<keyword evidence="3" id="KW-1185">Reference proteome</keyword>
<dbReference type="GO" id="GO:0003677">
    <property type="term" value="F:DNA binding"/>
    <property type="evidence" value="ECO:0007669"/>
    <property type="project" value="InterPro"/>
</dbReference>
<dbReference type="PROSITE" id="PS51063">
    <property type="entry name" value="HTH_CRP_2"/>
    <property type="match status" value="1"/>
</dbReference>
<proteinExistence type="predicted"/>
<dbReference type="InterPro" id="IPR012318">
    <property type="entry name" value="HTH_CRP"/>
</dbReference>
<dbReference type="Pfam" id="PF07702">
    <property type="entry name" value="UTRA"/>
    <property type="match status" value="1"/>
</dbReference>
<dbReference type="PANTHER" id="PTHR44846">
    <property type="entry name" value="MANNOSYL-D-GLYCERATE TRANSPORT/METABOLISM SYSTEM REPRESSOR MNGR-RELATED"/>
    <property type="match status" value="1"/>
</dbReference>
<dbReference type="Proteomes" id="UP000231553">
    <property type="component" value="Unassembled WGS sequence"/>
</dbReference>
<dbReference type="Gene3D" id="1.10.10.10">
    <property type="entry name" value="Winged helix-like DNA-binding domain superfamily/Winged helix DNA-binding domain"/>
    <property type="match status" value="1"/>
</dbReference>
<dbReference type="GO" id="GO:0006355">
    <property type="term" value="P:regulation of DNA-templated transcription"/>
    <property type="evidence" value="ECO:0007669"/>
    <property type="project" value="InterPro"/>
</dbReference>
<dbReference type="RefSeq" id="WP_100164376.1">
    <property type="nucleotide sequence ID" value="NZ_PGTB01000154.1"/>
</dbReference>
<sequence length="191" mass="21136">VSRATVNRALGALAEEGFLERRRKAGTRVALLPQRRAQMAIPVIRQEVEARGQSFSMSLIARARTPMPPPLRAALGLGEAAPVERVQTLFLADSRPFAFEDRWVHLDGAPGFEQAPLDRISANEWLVQETAFDRGTLDYSAEPAGTTEARHLGCAEGTPLMILNRRTYGPEYPVTLVRLAFAPGYRVRLEI</sequence>
<feature type="domain" description="HTH crp-type" evidence="1">
    <location>
        <begin position="1"/>
        <end position="35"/>
    </location>
</feature>
<dbReference type="AlphaFoldDB" id="A0A2M8IVV6"/>
<dbReference type="OrthoDB" id="9808698at2"/>
<organism evidence="2 3">
    <name type="scientific">Pseudooceanicola lipolyticus</name>
    <dbReference type="NCBI Taxonomy" id="2029104"/>
    <lineage>
        <taxon>Bacteria</taxon>
        <taxon>Pseudomonadati</taxon>
        <taxon>Pseudomonadota</taxon>
        <taxon>Alphaproteobacteria</taxon>
        <taxon>Rhodobacterales</taxon>
        <taxon>Paracoccaceae</taxon>
        <taxon>Pseudooceanicola</taxon>
    </lineage>
</organism>
<dbReference type="Gene3D" id="3.40.1410.10">
    <property type="entry name" value="Chorismate lyase-like"/>
    <property type="match status" value="1"/>
</dbReference>
<evidence type="ECO:0000313" key="2">
    <source>
        <dbReference type="EMBL" id="PJE34649.1"/>
    </source>
</evidence>
<dbReference type="EMBL" id="PGTB01000154">
    <property type="protein sequence ID" value="PJE34649.1"/>
    <property type="molecule type" value="Genomic_DNA"/>
</dbReference>
<accession>A0A2M8IVV6</accession>
<dbReference type="SUPFAM" id="SSF64288">
    <property type="entry name" value="Chorismate lyase-like"/>
    <property type="match status" value="1"/>
</dbReference>
<feature type="non-terminal residue" evidence="2">
    <location>
        <position position="1"/>
    </location>
</feature>
<name>A0A2M8IVV6_9RHOB</name>
<comment type="caution">
    <text evidence="2">The sequence shown here is derived from an EMBL/GenBank/DDBJ whole genome shotgun (WGS) entry which is preliminary data.</text>
</comment>